<proteinExistence type="predicted"/>
<evidence type="ECO:0000313" key="2">
    <source>
        <dbReference type="Proteomes" id="UP000296468"/>
    </source>
</evidence>
<dbReference type="OrthoDB" id="9153906at2"/>
<protein>
    <submittedName>
        <fullName evidence="1">Uncharacterized protein</fullName>
    </submittedName>
</protein>
<dbReference type="RefSeq" id="WP_135845463.1">
    <property type="nucleotide sequence ID" value="NZ_CP035088.1"/>
</dbReference>
<gene>
    <name evidence="1" type="ORF">EPZ47_14760</name>
</gene>
<name>A0A4P7PH15_9PSED</name>
<dbReference type="KEGG" id="pvk:EPZ47_14760"/>
<organism evidence="1 2">
    <name type="scientific">Pseudomonas viciae</name>
    <dbReference type="NCBI Taxonomy" id="2505979"/>
    <lineage>
        <taxon>Bacteria</taxon>
        <taxon>Pseudomonadati</taxon>
        <taxon>Pseudomonadota</taxon>
        <taxon>Gammaproteobacteria</taxon>
        <taxon>Pseudomonadales</taxon>
        <taxon>Pseudomonadaceae</taxon>
        <taxon>Pseudomonas</taxon>
    </lineage>
</organism>
<reference evidence="1 2" key="1">
    <citation type="journal article" date="2019" name="Front. Microbiol.">
        <title>In silico and Genetic Analyses of Cyclic Lipopeptide Synthetic Gene Clusters in Pseudomonas sp. 11K1.</title>
        <authorList>
            <person name="Zhao H."/>
            <person name="Liu Y.P."/>
            <person name="Zhang L.Q."/>
        </authorList>
    </citation>
    <scope>NUCLEOTIDE SEQUENCE [LARGE SCALE GENOMIC DNA]</scope>
    <source>
        <strain evidence="1 2">11K1</strain>
    </source>
</reference>
<sequence length="297" mass="33185">MDTVDGNFDFKSSTYSEVAQLVDVAERAILERGIRFTPQSVLHKLFADARKLDRDWRDSSRSPSLVTGINSVYAEKIARIVTDLIDAPGVEEALQRIAGSDINLSHRLKSQGKDALWELSLLTTLLRKQISAELVDPPDIVVELQMGSYAIACKKIYELKSLFSRLRDGAKQISKSGSPGVIALNIDDLLPGDHILTSQSPKVALDILSRETKRFFQQNFAAFDRIKEKSCLDGVLISASTISDISETSTRLNMTTSFNFYPFRNEGMEGDRFLELIRKLSPTGVIEKYTGRVIIHQ</sequence>
<evidence type="ECO:0000313" key="1">
    <source>
        <dbReference type="EMBL" id="QBZ89931.1"/>
    </source>
</evidence>
<accession>A0A4P7PH15</accession>
<dbReference type="AlphaFoldDB" id="A0A4P7PH15"/>
<dbReference type="Proteomes" id="UP000296468">
    <property type="component" value="Chromosome"/>
</dbReference>
<dbReference type="EMBL" id="CP035088">
    <property type="protein sequence ID" value="QBZ89931.1"/>
    <property type="molecule type" value="Genomic_DNA"/>
</dbReference>